<dbReference type="EMBL" id="JBHSHL010000013">
    <property type="protein sequence ID" value="MFC4804183.1"/>
    <property type="molecule type" value="Genomic_DNA"/>
</dbReference>
<organism evidence="1 2">
    <name type="scientific">Filifactor villosus</name>
    <dbReference type="NCBI Taxonomy" id="29374"/>
    <lineage>
        <taxon>Bacteria</taxon>
        <taxon>Bacillati</taxon>
        <taxon>Bacillota</taxon>
        <taxon>Clostridia</taxon>
        <taxon>Peptostreptococcales</taxon>
        <taxon>Filifactoraceae</taxon>
        <taxon>Filifactor</taxon>
    </lineage>
</organism>
<accession>A0ABV9QK08</accession>
<dbReference type="Proteomes" id="UP001595916">
    <property type="component" value="Unassembled WGS sequence"/>
</dbReference>
<evidence type="ECO:0000313" key="1">
    <source>
        <dbReference type="EMBL" id="MFC4804183.1"/>
    </source>
</evidence>
<sequence>MKKIQKKRKGFTLAELVVVVTILGILM</sequence>
<proteinExistence type="predicted"/>
<name>A0ABV9QK08_9FIRM</name>
<dbReference type="NCBIfam" id="TIGR02532">
    <property type="entry name" value="IV_pilin_GFxxxE"/>
    <property type="match status" value="1"/>
</dbReference>
<protein>
    <submittedName>
        <fullName evidence="1">Prepilin-type N-terminal cleavage/methylation domain-containing protein</fullName>
    </submittedName>
</protein>
<dbReference type="Pfam" id="PF07963">
    <property type="entry name" value="N_methyl"/>
    <property type="match status" value="1"/>
</dbReference>
<keyword evidence="2" id="KW-1185">Reference proteome</keyword>
<comment type="caution">
    <text evidence="1">The sequence shown here is derived from an EMBL/GenBank/DDBJ whole genome shotgun (WGS) entry which is preliminary data.</text>
</comment>
<evidence type="ECO:0000313" key="2">
    <source>
        <dbReference type="Proteomes" id="UP001595916"/>
    </source>
</evidence>
<reference evidence="2" key="1">
    <citation type="journal article" date="2019" name="Int. J. Syst. Evol. Microbiol.">
        <title>The Global Catalogue of Microorganisms (GCM) 10K type strain sequencing project: providing services to taxonomists for standard genome sequencing and annotation.</title>
        <authorList>
            <consortium name="The Broad Institute Genomics Platform"/>
            <consortium name="The Broad Institute Genome Sequencing Center for Infectious Disease"/>
            <person name="Wu L."/>
            <person name="Ma J."/>
        </authorList>
    </citation>
    <scope>NUCLEOTIDE SEQUENCE [LARGE SCALE GENOMIC DNA]</scope>
    <source>
        <strain evidence="2">CCUG 46385</strain>
    </source>
</reference>
<dbReference type="InterPro" id="IPR012902">
    <property type="entry name" value="N_methyl_site"/>
</dbReference>
<gene>
    <name evidence="1" type="ORF">ACFO4R_03730</name>
</gene>
<dbReference type="RefSeq" id="WP_379787678.1">
    <property type="nucleotide sequence ID" value="NZ_JBHSHL010000013.1"/>
</dbReference>
<feature type="non-terminal residue" evidence="1">
    <location>
        <position position="27"/>
    </location>
</feature>